<keyword evidence="2" id="KW-1185">Reference proteome</keyword>
<dbReference type="InterPro" id="IPR025294">
    <property type="entry name" value="DUF4156"/>
</dbReference>
<evidence type="ECO:0000313" key="2">
    <source>
        <dbReference type="Proteomes" id="UP000273252"/>
    </source>
</evidence>
<dbReference type="AlphaFoldDB" id="A0A3A6QR54"/>
<sequence>MKSLLAGVMLITATTLTGCVTFPTDESEQVDVIWDDTAALQGCEHKGTVIGSEGHFYDYWLHADKDMVWGTLNQMRIKAAEQGADTLYLYQPLGFLSSMTMFGNAYDCSVKNSVVAEKIQAETTQALTVSTSN</sequence>
<dbReference type="EMBL" id="QVMU01000001">
    <property type="protein sequence ID" value="RJX75245.1"/>
    <property type="molecule type" value="Genomic_DNA"/>
</dbReference>
<gene>
    <name evidence="1" type="ORF">DZ860_00740</name>
</gene>
<proteinExistence type="predicted"/>
<evidence type="ECO:0000313" key="1">
    <source>
        <dbReference type="EMBL" id="RJX75245.1"/>
    </source>
</evidence>
<dbReference type="Pfam" id="PF13698">
    <property type="entry name" value="DUF4156"/>
    <property type="match status" value="1"/>
</dbReference>
<accession>A0A3A6QR54</accession>
<reference evidence="1 2" key="1">
    <citation type="submission" date="2018-08" db="EMBL/GenBank/DDBJ databases">
        <title>Vibrio isolated from the Eastern China Marginal Seas.</title>
        <authorList>
            <person name="Li Y."/>
        </authorList>
    </citation>
    <scope>NUCLEOTIDE SEQUENCE [LARGE SCALE GENOMIC DNA]</scope>
    <source>
        <strain evidence="1 2">BEI233</strain>
    </source>
</reference>
<dbReference type="PROSITE" id="PS51257">
    <property type="entry name" value="PROKAR_LIPOPROTEIN"/>
    <property type="match status" value="1"/>
</dbReference>
<dbReference type="Proteomes" id="UP000273252">
    <property type="component" value="Unassembled WGS sequence"/>
</dbReference>
<organism evidence="1 2">
    <name type="scientific">Vibrio sinensis</name>
    <dbReference type="NCBI Taxonomy" id="2302434"/>
    <lineage>
        <taxon>Bacteria</taxon>
        <taxon>Pseudomonadati</taxon>
        <taxon>Pseudomonadota</taxon>
        <taxon>Gammaproteobacteria</taxon>
        <taxon>Vibrionales</taxon>
        <taxon>Vibrionaceae</taxon>
        <taxon>Vibrio</taxon>
    </lineage>
</organism>
<name>A0A3A6QR54_9VIBR</name>
<dbReference type="RefSeq" id="WP_120029001.1">
    <property type="nucleotide sequence ID" value="NZ_QVMU01000001.1"/>
</dbReference>
<comment type="caution">
    <text evidence="1">The sequence shown here is derived from an EMBL/GenBank/DDBJ whole genome shotgun (WGS) entry which is preliminary data.</text>
</comment>
<dbReference type="OrthoDB" id="6265533at2"/>
<protein>
    <submittedName>
        <fullName evidence="1">DUF4156 domain-containing protein</fullName>
    </submittedName>
</protein>